<dbReference type="Proteomes" id="UP000325440">
    <property type="component" value="Unassembled WGS sequence"/>
</dbReference>
<reference evidence="1 2" key="1">
    <citation type="submission" date="2019-08" db="EMBL/GenBank/DDBJ databases">
        <authorList>
            <person name="Alioto T."/>
            <person name="Alioto T."/>
            <person name="Gomez Garrido J."/>
        </authorList>
    </citation>
    <scope>NUCLEOTIDE SEQUENCE [LARGE SCALE GENOMIC DNA]</scope>
</reference>
<dbReference type="OrthoDB" id="6620630at2759"/>
<dbReference type="SUPFAM" id="SSF53098">
    <property type="entry name" value="Ribonuclease H-like"/>
    <property type="match status" value="1"/>
</dbReference>
<evidence type="ECO:0000313" key="1">
    <source>
        <dbReference type="EMBL" id="VVC27316.1"/>
    </source>
</evidence>
<dbReference type="EMBL" id="CABPRJ010000086">
    <property type="protein sequence ID" value="VVC27316.1"/>
    <property type="molecule type" value="Genomic_DNA"/>
</dbReference>
<evidence type="ECO:0000313" key="2">
    <source>
        <dbReference type="Proteomes" id="UP000325440"/>
    </source>
</evidence>
<keyword evidence="2" id="KW-1185">Reference proteome</keyword>
<name>A0A5E4MDG6_9HEMI</name>
<proteinExistence type="predicted"/>
<dbReference type="AlphaFoldDB" id="A0A5E4MDG6"/>
<gene>
    <name evidence="1" type="ORF">CINCED_3A003294</name>
</gene>
<feature type="non-terminal residue" evidence="1">
    <location>
        <position position="167"/>
    </location>
</feature>
<accession>A0A5E4MDG6</accession>
<sequence>MDQVSTDLQLPTISSPRKVSFLQESLDILQGDKNVSLGYLLPTINALQKSLSEMNNIIFCKPLVNSFQRGLNKRFMIYMQSKMCQIAAYSDTNVDIKLLVNNYLSNGNLKSPLEMPIILKDMYIKYNTVPSSAHVERLFSAGGQLLSKKRGSMADQNFEMSLLMKFN</sequence>
<organism evidence="1 2">
    <name type="scientific">Cinara cedri</name>
    <dbReference type="NCBI Taxonomy" id="506608"/>
    <lineage>
        <taxon>Eukaryota</taxon>
        <taxon>Metazoa</taxon>
        <taxon>Ecdysozoa</taxon>
        <taxon>Arthropoda</taxon>
        <taxon>Hexapoda</taxon>
        <taxon>Insecta</taxon>
        <taxon>Pterygota</taxon>
        <taxon>Neoptera</taxon>
        <taxon>Paraneoptera</taxon>
        <taxon>Hemiptera</taxon>
        <taxon>Sternorrhyncha</taxon>
        <taxon>Aphidomorpha</taxon>
        <taxon>Aphidoidea</taxon>
        <taxon>Aphididae</taxon>
        <taxon>Lachninae</taxon>
        <taxon>Cinara</taxon>
    </lineage>
</organism>
<protein>
    <submittedName>
        <fullName evidence="1">Ribonuclease H-like domain</fullName>
    </submittedName>
</protein>
<dbReference type="InterPro" id="IPR012337">
    <property type="entry name" value="RNaseH-like_sf"/>
</dbReference>